<proteinExistence type="predicted"/>
<organism evidence="1 2">
    <name type="scientific">Moorena producens (strain JHB)</name>
    <dbReference type="NCBI Taxonomy" id="1454205"/>
    <lineage>
        <taxon>Bacteria</taxon>
        <taxon>Bacillati</taxon>
        <taxon>Cyanobacteriota</taxon>
        <taxon>Cyanophyceae</taxon>
        <taxon>Coleofasciculales</taxon>
        <taxon>Coleofasciculaceae</taxon>
        <taxon>Moorena</taxon>
    </lineage>
</organism>
<reference evidence="2" key="1">
    <citation type="submission" date="2016-10" db="EMBL/GenBank/DDBJ databases">
        <title>Comparative genomics uncovers the prolific and rare metabolic potential of the cyanobacterial genus Moorea.</title>
        <authorList>
            <person name="Leao T."/>
            <person name="Castelao G."/>
            <person name="Korobeynikov A."/>
            <person name="Monroe E.A."/>
            <person name="Podell S."/>
            <person name="Glukhov E."/>
            <person name="Allen E."/>
            <person name="Gerwick W.H."/>
            <person name="Gerwick L."/>
        </authorList>
    </citation>
    <scope>NUCLEOTIDE SEQUENCE [LARGE SCALE GENOMIC DNA]</scope>
    <source>
        <strain evidence="2">JHB</strain>
    </source>
</reference>
<evidence type="ECO:0000313" key="1">
    <source>
        <dbReference type="EMBL" id="AOY80676.1"/>
    </source>
</evidence>
<name>A0A1D9FZ79_MOOP1</name>
<accession>A0A1D9FZ79</accession>
<dbReference type="Proteomes" id="UP000176944">
    <property type="component" value="Chromosome"/>
</dbReference>
<protein>
    <submittedName>
        <fullName evidence="1">Uncharacterized protein</fullName>
    </submittedName>
</protein>
<evidence type="ECO:0000313" key="2">
    <source>
        <dbReference type="Proteomes" id="UP000176944"/>
    </source>
</evidence>
<sequence length="98" mass="11221">MANRPRDRVQPNHLQPWPIGHAIAFNQTTFNLQPSTKPPSTFNQTTFNQTTFNLQPSTKQPSTFNQTTFNQTTFNQTTFNLQPNHLQPNHQTGKQPST</sequence>
<dbReference type="AlphaFoldDB" id="A0A1D9FZ79"/>
<dbReference type="EMBL" id="CP017708">
    <property type="protein sequence ID" value="AOY80676.1"/>
    <property type="molecule type" value="Genomic_DNA"/>
</dbReference>
<gene>
    <name evidence="1" type="ORF">BJP36_12795</name>
</gene>